<dbReference type="InterPro" id="IPR041581">
    <property type="entry name" value="Glyoxalase_6"/>
</dbReference>
<name>A0A1M7H600_9ACTN</name>
<dbReference type="PANTHER" id="PTHR35908:SF1">
    <property type="entry name" value="CONSERVED PROTEIN"/>
    <property type="match status" value="1"/>
</dbReference>
<feature type="domain" description="VOC" evidence="1">
    <location>
        <begin position="4"/>
        <end position="116"/>
    </location>
</feature>
<dbReference type="STRING" id="134849.SAMN05443668_10182"/>
<dbReference type="PANTHER" id="PTHR35908">
    <property type="entry name" value="HYPOTHETICAL FUSION PROTEIN"/>
    <property type="match status" value="1"/>
</dbReference>
<evidence type="ECO:0000259" key="1">
    <source>
        <dbReference type="PROSITE" id="PS51819"/>
    </source>
</evidence>
<dbReference type="InterPro" id="IPR037523">
    <property type="entry name" value="VOC_core"/>
</dbReference>
<reference evidence="2 3" key="1">
    <citation type="submission" date="2016-11" db="EMBL/GenBank/DDBJ databases">
        <authorList>
            <person name="Jaros S."/>
            <person name="Januszkiewicz K."/>
            <person name="Wedrychowicz H."/>
        </authorList>
    </citation>
    <scope>NUCLEOTIDE SEQUENCE [LARGE SCALE GENOMIC DNA]</scope>
    <source>
        <strain evidence="2 3">DSM 46144</strain>
    </source>
</reference>
<sequence>MVSRFAQWTLDVRDVGVMAEFWSQALGYEVVNRGDDGSAKLFPPSEAEPTIWLQNSGGAKVGKNRFHPDLVTDDVDAEVRRLEALGARRVDVGQTGSEPFVVLADPEDNEFCVLRRSPRG</sequence>
<dbReference type="AlphaFoldDB" id="A0A1M7H600"/>
<dbReference type="OrthoDB" id="3212826at2"/>
<gene>
    <name evidence="2" type="ORF">SAMN05443668_10182</name>
</gene>
<proteinExistence type="predicted"/>
<dbReference type="Pfam" id="PF18029">
    <property type="entry name" value="Glyoxalase_6"/>
    <property type="match status" value="1"/>
</dbReference>
<protein>
    <recommendedName>
        <fullName evidence="1">VOC domain-containing protein</fullName>
    </recommendedName>
</protein>
<dbReference type="CDD" id="cd06587">
    <property type="entry name" value="VOC"/>
    <property type="match status" value="1"/>
</dbReference>
<dbReference type="Gene3D" id="3.10.180.10">
    <property type="entry name" value="2,3-Dihydroxybiphenyl 1,2-Dioxygenase, domain 1"/>
    <property type="match status" value="1"/>
</dbReference>
<organism evidence="2 3">
    <name type="scientific">Cryptosporangium aurantiacum</name>
    <dbReference type="NCBI Taxonomy" id="134849"/>
    <lineage>
        <taxon>Bacteria</taxon>
        <taxon>Bacillati</taxon>
        <taxon>Actinomycetota</taxon>
        <taxon>Actinomycetes</taxon>
        <taxon>Cryptosporangiales</taxon>
        <taxon>Cryptosporangiaceae</taxon>
        <taxon>Cryptosporangium</taxon>
    </lineage>
</organism>
<dbReference type="InterPro" id="IPR029068">
    <property type="entry name" value="Glyas_Bleomycin-R_OHBP_Dase"/>
</dbReference>
<dbReference type="RefSeq" id="WP_073250202.1">
    <property type="nucleotide sequence ID" value="NZ_FRCS01000001.1"/>
</dbReference>
<evidence type="ECO:0000313" key="2">
    <source>
        <dbReference type="EMBL" id="SHM23960.1"/>
    </source>
</evidence>
<accession>A0A1M7H600</accession>
<dbReference type="Proteomes" id="UP000184440">
    <property type="component" value="Unassembled WGS sequence"/>
</dbReference>
<dbReference type="PROSITE" id="PS51819">
    <property type="entry name" value="VOC"/>
    <property type="match status" value="1"/>
</dbReference>
<dbReference type="SUPFAM" id="SSF54593">
    <property type="entry name" value="Glyoxalase/Bleomycin resistance protein/Dihydroxybiphenyl dioxygenase"/>
    <property type="match status" value="1"/>
</dbReference>
<keyword evidence="3" id="KW-1185">Reference proteome</keyword>
<evidence type="ECO:0000313" key="3">
    <source>
        <dbReference type="Proteomes" id="UP000184440"/>
    </source>
</evidence>
<dbReference type="EMBL" id="FRCS01000001">
    <property type="protein sequence ID" value="SHM23960.1"/>
    <property type="molecule type" value="Genomic_DNA"/>
</dbReference>